<dbReference type="EMBL" id="OX596115">
    <property type="protein sequence ID" value="CAN0470116.1"/>
    <property type="molecule type" value="Genomic_DNA"/>
</dbReference>
<name>A0AC59ZQC7_RANTA</name>
<sequence>MAGEESVLRLTLPEAASRAFRHATNLKPVPQAASVPGGCCRIRGTRLSLLWETFRTWMRTPPPPPVVGAPGQGLAETVRPPLRPAPVGRLPALQGQASCFRSFPAGTVLCGAGG</sequence>
<organism evidence="1 2">
    <name type="scientific">Rangifer tarandus platyrhynchus</name>
    <name type="common">Svalbard reindeer</name>
    <dbReference type="NCBI Taxonomy" id="3082113"/>
    <lineage>
        <taxon>Eukaryota</taxon>
        <taxon>Metazoa</taxon>
        <taxon>Chordata</taxon>
        <taxon>Craniata</taxon>
        <taxon>Vertebrata</taxon>
        <taxon>Euteleostomi</taxon>
        <taxon>Mammalia</taxon>
        <taxon>Eutheria</taxon>
        <taxon>Laurasiatheria</taxon>
        <taxon>Artiodactyla</taxon>
        <taxon>Ruminantia</taxon>
        <taxon>Pecora</taxon>
        <taxon>Cervidae</taxon>
        <taxon>Odocoileinae</taxon>
        <taxon>Rangifer</taxon>
    </lineage>
</organism>
<evidence type="ECO:0000313" key="2">
    <source>
        <dbReference type="Proteomes" id="UP001162501"/>
    </source>
</evidence>
<protein>
    <submittedName>
        <fullName evidence="1">Uncharacterized protein</fullName>
    </submittedName>
</protein>
<evidence type="ECO:0000313" key="1">
    <source>
        <dbReference type="EMBL" id="CAN0470116.1"/>
    </source>
</evidence>
<reference evidence="1" key="1">
    <citation type="submission" date="2023-05" db="EMBL/GenBank/DDBJ databases">
        <authorList>
            <consortium name="ELIXIR-Norway"/>
        </authorList>
    </citation>
    <scope>NUCLEOTIDE SEQUENCE</scope>
</reference>
<accession>A0AC59ZQC7</accession>
<gene>
    <name evidence="1" type="ORF">MRATA1EN22A_LOCUS20448</name>
</gene>
<reference evidence="1" key="2">
    <citation type="submission" date="2025-03" db="EMBL/GenBank/DDBJ databases">
        <authorList>
            <consortium name="ELIXIR-Norway"/>
            <consortium name="Elixir Norway"/>
        </authorList>
    </citation>
    <scope>NUCLEOTIDE SEQUENCE</scope>
</reference>
<proteinExistence type="predicted"/>
<dbReference type="Proteomes" id="UP001162501">
    <property type="component" value="Chromosome 31"/>
</dbReference>